<dbReference type="Pfam" id="PF13391">
    <property type="entry name" value="HNH_2"/>
    <property type="match status" value="1"/>
</dbReference>
<accession>A0ABV4LM36</accession>
<evidence type="ECO:0000313" key="3">
    <source>
        <dbReference type="Proteomes" id="UP001569177"/>
    </source>
</evidence>
<dbReference type="InterPro" id="IPR003615">
    <property type="entry name" value="HNH_nuc"/>
</dbReference>
<sequence length="371" mass="42571">VLCGGFVLRCSLLSLALELKGYFVEEKIARICWNDNDWKKPSGTHGKSQTEGLFEFDNGFGFEEWLFDFETLVDGYKYAFLQPVNTTNHAHAGCRYAIHLYVYDKFKAKNISIAKIASVECLTEKEAKAAYDKLHQSSVIETMVKDVEVVGGNTSPLTTLLPINCFNIRFKPQDVKFVSIDDFHSFHELTRYNLYENKHSSKQLFVGFDSEDQLLDDVTEIMNSDVSETERETLMKARVGQGKYRKNVIRVWGNEACAVTLNSVREVLVASHIKAWKDCSDSTERLDGANGILLEATLDKLFDSHLMSLFYKKKNEFEIRFSHSILRKLPKYYKDLTGFTVNIDCMSHEEAARFSSYMEHHNALFQSKCEK</sequence>
<dbReference type="GO" id="GO:0004519">
    <property type="term" value="F:endonuclease activity"/>
    <property type="evidence" value="ECO:0007669"/>
    <property type="project" value="UniProtKB-KW"/>
</dbReference>
<comment type="caution">
    <text evidence="2">The sequence shown here is derived from an EMBL/GenBank/DDBJ whole genome shotgun (WGS) entry which is preliminary data.</text>
</comment>
<reference evidence="2 3" key="1">
    <citation type="submission" date="2024-06" db="EMBL/GenBank/DDBJ databases">
        <authorList>
            <person name="Steensen K."/>
            <person name="Seneca J."/>
            <person name="Bartlau N."/>
            <person name="Yu A.X."/>
            <person name="Polz M.F."/>
        </authorList>
    </citation>
    <scope>NUCLEOTIDE SEQUENCE [LARGE SCALE GENOMIC DNA]</scope>
    <source>
        <strain evidence="2 3">5S240</strain>
    </source>
</reference>
<name>A0ABV4LM36_9VIBR</name>
<evidence type="ECO:0000313" key="2">
    <source>
        <dbReference type="EMBL" id="MEZ8092411.1"/>
    </source>
</evidence>
<dbReference type="EMBL" id="JBGOOJ010000048">
    <property type="protein sequence ID" value="MEZ8092411.1"/>
    <property type="molecule type" value="Genomic_DNA"/>
</dbReference>
<gene>
    <name evidence="2" type="ORF">ACED24_20330</name>
</gene>
<organism evidence="2 3">
    <name type="scientific">Vibrio kanaloae</name>
    <dbReference type="NCBI Taxonomy" id="170673"/>
    <lineage>
        <taxon>Bacteria</taxon>
        <taxon>Pseudomonadati</taxon>
        <taxon>Pseudomonadota</taxon>
        <taxon>Gammaproteobacteria</taxon>
        <taxon>Vibrionales</taxon>
        <taxon>Vibrionaceae</taxon>
        <taxon>Vibrio</taxon>
    </lineage>
</organism>
<keyword evidence="2" id="KW-0255">Endonuclease</keyword>
<feature type="domain" description="HNH nuclease" evidence="1">
    <location>
        <begin position="257"/>
        <end position="308"/>
    </location>
</feature>
<feature type="non-terminal residue" evidence="2">
    <location>
        <position position="1"/>
    </location>
</feature>
<proteinExistence type="predicted"/>
<dbReference type="Proteomes" id="UP001569177">
    <property type="component" value="Unassembled WGS sequence"/>
</dbReference>
<dbReference type="RefSeq" id="WP_371692225.1">
    <property type="nucleotide sequence ID" value="NZ_JBGOOG010000046.1"/>
</dbReference>
<protein>
    <submittedName>
        <fullName evidence="2">HNH endonuclease</fullName>
    </submittedName>
</protein>
<keyword evidence="2" id="KW-0378">Hydrolase</keyword>
<keyword evidence="2" id="KW-0540">Nuclease</keyword>
<keyword evidence="3" id="KW-1185">Reference proteome</keyword>
<evidence type="ECO:0000259" key="1">
    <source>
        <dbReference type="Pfam" id="PF13391"/>
    </source>
</evidence>